<feature type="binding site" evidence="8">
    <location>
        <position position="257"/>
    </location>
    <ligand>
        <name>substrate</name>
    </ligand>
</feature>
<comment type="function">
    <text evidence="8">Catalyzes two activities which are involved in the cyclic version of arginine biosynthesis: the synthesis of N-acetylglutamate from glutamate and acetyl-CoA as the acetyl donor, and of ornithine by transacetylation between N(2)-acetylornithine and glutamate.</text>
</comment>
<dbReference type="SUPFAM" id="SSF56266">
    <property type="entry name" value="DmpA/ArgJ-like"/>
    <property type="match status" value="1"/>
</dbReference>
<evidence type="ECO:0000313" key="11">
    <source>
        <dbReference type="Proteomes" id="UP000185655"/>
    </source>
</evidence>
<evidence type="ECO:0000256" key="4">
    <source>
        <dbReference type="ARBA" id="ARBA00022490"/>
    </source>
</evidence>
<dbReference type="InterPro" id="IPR042195">
    <property type="entry name" value="ArgJ_beta_C"/>
</dbReference>
<feature type="binding site" evidence="8">
    <location>
        <position position="179"/>
    </location>
    <ligand>
        <name>substrate</name>
    </ligand>
</feature>
<dbReference type="PANTHER" id="PTHR23100">
    <property type="entry name" value="ARGININE BIOSYNTHESIS BIFUNCTIONAL PROTEIN ARGJ"/>
    <property type="match status" value="1"/>
</dbReference>
<keyword evidence="8" id="KW-0055">Arginine biosynthesis</keyword>
<evidence type="ECO:0000256" key="7">
    <source>
        <dbReference type="ARBA" id="ARBA00023315"/>
    </source>
</evidence>
<dbReference type="NCBIfam" id="NF003802">
    <property type="entry name" value="PRK05388.1"/>
    <property type="match status" value="1"/>
</dbReference>
<feature type="site" description="Cleavage; by autolysis" evidence="8">
    <location>
        <begin position="178"/>
        <end position="179"/>
    </location>
</feature>
<comment type="catalytic activity">
    <reaction evidence="8">
        <text>L-glutamate + acetyl-CoA = N-acetyl-L-glutamate + CoA + H(+)</text>
        <dbReference type="Rhea" id="RHEA:24292"/>
        <dbReference type="ChEBI" id="CHEBI:15378"/>
        <dbReference type="ChEBI" id="CHEBI:29985"/>
        <dbReference type="ChEBI" id="CHEBI:44337"/>
        <dbReference type="ChEBI" id="CHEBI:57287"/>
        <dbReference type="ChEBI" id="CHEBI:57288"/>
        <dbReference type="EC" id="2.3.1.1"/>
    </reaction>
</comment>
<evidence type="ECO:0000256" key="5">
    <source>
        <dbReference type="ARBA" id="ARBA00022679"/>
    </source>
</evidence>
<dbReference type="InterPro" id="IPR002813">
    <property type="entry name" value="Arg_biosynth_ArgJ"/>
</dbReference>
<dbReference type="FunFam" id="3.10.20.340:FF:000003">
    <property type="entry name" value="Arginine biosynthesis bifunctional protein ArgJ"/>
    <property type="match status" value="1"/>
</dbReference>
<dbReference type="OrthoDB" id="9804242at2"/>
<dbReference type="GO" id="GO:0006592">
    <property type="term" value="P:ornithine biosynthetic process"/>
    <property type="evidence" value="ECO:0007669"/>
    <property type="project" value="TreeGrafter"/>
</dbReference>
<evidence type="ECO:0000313" key="12">
    <source>
        <dbReference type="Proteomes" id="UP000218979"/>
    </source>
</evidence>
<feature type="site" description="Involved in the stabilization of negative charge on the oxyanion by the formation of the oxyanion hole" evidence="8">
    <location>
        <position position="110"/>
    </location>
</feature>
<comment type="pathway">
    <text evidence="8">Amino-acid biosynthesis; L-arginine biosynthesis; N(2)-acetyl-L-ornithine from L-glutamate: step 1/4.</text>
</comment>
<reference evidence="10 11" key="2">
    <citation type="submission" date="2016-11" db="EMBL/GenBank/DDBJ databases">
        <authorList>
            <person name="Jaros S."/>
            <person name="Januszkiewicz K."/>
            <person name="Wedrychowicz H."/>
        </authorList>
    </citation>
    <scope>NUCLEOTIDE SEQUENCE [LARGE SCALE GENOMIC DNA]</scope>
    <source>
        <strain evidence="10 11">DSM 22330</strain>
    </source>
</reference>
<keyword evidence="4 8" id="KW-0963">Cytoplasm</keyword>
<name>A0A1K2HEU0_9LACT</name>
<comment type="subcellular location">
    <subcellularLocation>
        <location evidence="1 8">Cytoplasm</location>
    </subcellularLocation>
</comment>
<dbReference type="PANTHER" id="PTHR23100:SF0">
    <property type="entry name" value="ARGININE BIOSYNTHESIS BIFUNCTIONAL PROTEIN ARGJ, MITOCHONDRIAL"/>
    <property type="match status" value="1"/>
</dbReference>
<comment type="catalytic activity">
    <reaction evidence="8">
        <text>N(2)-acetyl-L-ornithine + L-glutamate = N-acetyl-L-glutamate + L-ornithine</text>
        <dbReference type="Rhea" id="RHEA:15349"/>
        <dbReference type="ChEBI" id="CHEBI:29985"/>
        <dbReference type="ChEBI" id="CHEBI:44337"/>
        <dbReference type="ChEBI" id="CHEBI:46911"/>
        <dbReference type="ChEBI" id="CHEBI:57805"/>
        <dbReference type="EC" id="2.3.1.35"/>
    </reaction>
</comment>
<evidence type="ECO:0000256" key="2">
    <source>
        <dbReference type="ARBA" id="ARBA00006774"/>
    </source>
</evidence>
<dbReference type="Proteomes" id="UP000185655">
    <property type="component" value="Unassembled WGS sequence"/>
</dbReference>
<comment type="pathway">
    <text evidence="8">Amino-acid biosynthesis; L-arginine biosynthesis; L-ornithine and N-acetyl-L-glutamate from L-glutamate and N(2)-acetyl-L-ornithine (cyclic): step 1/1.</text>
</comment>
<dbReference type="STRING" id="1122154.SAMN02746068_01512"/>
<evidence type="ECO:0000313" key="9">
    <source>
        <dbReference type="EMBL" id="PCS03341.1"/>
    </source>
</evidence>
<feature type="binding site" evidence="8">
    <location>
        <position position="381"/>
    </location>
    <ligand>
        <name>substrate</name>
    </ligand>
</feature>
<dbReference type="GO" id="GO:0004358">
    <property type="term" value="F:L-glutamate N-acetyltransferase activity, acting on acetyl-L-ornithine as donor"/>
    <property type="evidence" value="ECO:0007669"/>
    <property type="project" value="UniProtKB-UniRule"/>
</dbReference>
<evidence type="ECO:0000256" key="8">
    <source>
        <dbReference type="HAMAP-Rule" id="MF_01106"/>
    </source>
</evidence>
<comment type="subunit">
    <text evidence="3 8">Heterotetramer of two alpha and two beta chains.</text>
</comment>
<keyword evidence="6 8" id="KW-0068">Autocatalytic cleavage</keyword>
<evidence type="ECO:0000256" key="3">
    <source>
        <dbReference type="ARBA" id="ARBA00011475"/>
    </source>
</evidence>
<protein>
    <recommendedName>
        <fullName evidence="8">Arginine biosynthesis bifunctional protein ArgJ</fullName>
    </recommendedName>
    <domain>
        <recommendedName>
            <fullName evidence="8">Glutamate N-acetyltransferase</fullName>
            <ecNumber evidence="8">2.3.1.35</ecNumber>
        </recommendedName>
        <alternativeName>
            <fullName evidence="8">Ornithine acetyltransferase</fullName>
            <shortName evidence="8">OATase</shortName>
        </alternativeName>
        <alternativeName>
            <fullName evidence="8">Ornithine transacetylase</fullName>
        </alternativeName>
    </domain>
    <domain>
        <recommendedName>
            <fullName evidence="8">Amino-acid acetyltransferase</fullName>
            <ecNumber evidence="8">2.3.1.1</ecNumber>
        </recommendedName>
        <alternativeName>
            <fullName evidence="8">N-acetylglutamate synthase</fullName>
            <shortName evidence="8">AGSase</shortName>
        </alternativeName>
    </domain>
    <component>
        <recommendedName>
            <fullName evidence="8">Arginine biosynthesis bifunctional protein ArgJ alpha chain</fullName>
        </recommendedName>
    </component>
    <component>
        <recommendedName>
            <fullName evidence="8">Arginine biosynthesis bifunctional protein ArgJ beta chain</fullName>
        </recommendedName>
    </component>
</protein>
<feature type="active site" description="Nucleophile" evidence="8">
    <location>
        <position position="179"/>
    </location>
</feature>
<keyword evidence="8" id="KW-0511">Multifunctional enzyme</keyword>
<dbReference type="RefSeq" id="WP_031365479.1">
    <property type="nucleotide sequence ID" value="NZ_FPKS01000008.1"/>
</dbReference>
<feature type="chain" id="PRO_5023217764" description="Arginine biosynthesis bifunctional protein ArgJ beta chain" evidence="8">
    <location>
        <begin position="179"/>
        <end position="386"/>
    </location>
</feature>
<dbReference type="Gene3D" id="3.60.70.12">
    <property type="entry name" value="L-amino peptidase D-ALA esterase/amidase"/>
    <property type="match status" value="1"/>
</dbReference>
<feature type="binding site" evidence="8">
    <location>
        <position position="386"/>
    </location>
    <ligand>
        <name>substrate</name>
    </ligand>
</feature>
<dbReference type="Pfam" id="PF01960">
    <property type="entry name" value="ArgJ"/>
    <property type="match status" value="1"/>
</dbReference>
<dbReference type="Gene3D" id="3.10.20.340">
    <property type="entry name" value="ArgJ beta chain, C-terminal domain"/>
    <property type="match status" value="1"/>
</dbReference>
<dbReference type="GO" id="GO:0006526">
    <property type="term" value="P:L-arginine biosynthetic process"/>
    <property type="evidence" value="ECO:0007669"/>
    <property type="project" value="UniProtKB-UniRule"/>
</dbReference>
<dbReference type="EMBL" id="JXJT01000009">
    <property type="protein sequence ID" value="PCS03341.1"/>
    <property type="molecule type" value="Genomic_DNA"/>
</dbReference>
<accession>A0A1K2HEU0</accession>
<reference evidence="9 12" key="1">
    <citation type="submission" date="2014-12" db="EMBL/GenBank/DDBJ databases">
        <title>Draft genome sequences of 10 type strains of Lactococcus.</title>
        <authorList>
            <person name="Sun Z."/>
            <person name="Zhong Z."/>
            <person name="Liu W."/>
            <person name="Zhang W."/>
            <person name="Zhang H."/>
        </authorList>
    </citation>
    <scope>NUCLEOTIDE SEQUENCE [LARGE SCALE GENOMIC DNA]</scope>
    <source>
        <strain evidence="9 12">DSM 22330</strain>
    </source>
</reference>
<dbReference type="CDD" id="cd02152">
    <property type="entry name" value="OAT"/>
    <property type="match status" value="1"/>
</dbReference>
<organism evidence="10 11">
    <name type="scientific">Pseudolactococcus chungangensis CAU 28 = DSM 22330</name>
    <dbReference type="NCBI Taxonomy" id="1122154"/>
    <lineage>
        <taxon>Bacteria</taxon>
        <taxon>Bacillati</taxon>
        <taxon>Bacillota</taxon>
        <taxon>Bacilli</taxon>
        <taxon>Lactobacillales</taxon>
        <taxon>Streptococcaceae</taxon>
        <taxon>Pseudolactococcus</taxon>
    </lineage>
</organism>
<keyword evidence="8" id="KW-0028">Amino-acid biosynthesis</keyword>
<sequence length="386" mass="42119">MKMNNDIPKGFQFLGKHVGIKKAKKDLGIIFSETKCTSAAMFTKNQFCGESIPIGKAAVSDHVLQAIVVTSGVANVATGAEGYENANKIVKQLSRELEISPADILPSSTGIIGPQLPIEKIIDGMADVSESLSESNLLDFANAIMTTDNKLKIVSRKVGDASILGIAKGSGMIEPNMATMLVYILTDAIIPENKIDDFLSVSVSKSFNSISVDTDTSTSDTVVLMANNAIQVDLEVFSEKLSALCLELAKNILEDAEGAEHLIEVEISKCISKEEAKKIGKSIINSPLVKTAVYGGDPNWGRIIMAIGKTADILLSKKDIVIYFGTYQIFKNENEIVDNIEKIRLYLKKEKNIKIKVEMNTGEHHHKVYGCDLTESYIEINSYYQT</sequence>
<dbReference type="GO" id="GO:0005737">
    <property type="term" value="C:cytoplasm"/>
    <property type="evidence" value="ECO:0007669"/>
    <property type="project" value="UniProtKB-SubCell"/>
</dbReference>
<keyword evidence="12" id="KW-1185">Reference proteome</keyword>
<dbReference type="AlphaFoldDB" id="A0A1K2HEU0"/>
<evidence type="ECO:0000256" key="1">
    <source>
        <dbReference type="ARBA" id="ARBA00004496"/>
    </source>
</evidence>
<dbReference type="UniPathway" id="UPA00068">
    <property type="reaction ID" value="UER00106"/>
</dbReference>
<keyword evidence="7 8" id="KW-0012">Acyltransferase</keyword>
<dbReference type="NCBIfam" id="TIGR00120">
    <property type="entry name" value="ArgJ"/>
    <property type="match status" value="1"/>
</dbReference>
<proteinExistence type="inferred from homology"/>
<dbReference type="EC" id="2.3.1.35" evidence="8"/>
<dbReference type="InterPro" id="IPR016117">
    <property type="entry name" value="ArgJ-like_dom_sf"/>
</dbReference>
<feature type="binding site" evidence="8">
    <location>
        <position position="146"/>
    </location>
    <ligand>
        <name>substrate</name>
    </ligand>
</feature>
<feature type="site" description="Involved in the stabilization of negative charge on the oxyanion by the formation of the oxyanion hole" evidence="8">
    <location>
        <position position="109"/>
    </location>
</feature>
<gene>
    <name evidence="8" type="primary">argJ</name>
    <name evidence="9" type="ORF">RR45_GL002110</name>
    <name evidence="10" type="ORF">SAMN02746068_01512</name>
</gene>
<keyword evidence="5 8" id="KW-0808">Transferase</keyword>
<dbReference type="GO" id="GO:0004042">
    <property type="term" value="F:L-glutamate N-acetyltransferase activity"/>
    <property type="evidence" value="ECO:0007669"/>
    <property type="project" value="UniProtKB-UniRule"/>
</dbReference>
<dbReference type="Proteomes" id="UP000218979">
    <property type="component" value="Unassembled WGS sequence"/>
</dbReference>
<evidence type="ECO:0000313" key="10">
    <source>
        <dbReference type="EMBL" id="SFZ75271.1"/>
    </source>
</evidence>
<dbReference type="HAMAP" id="MF_01106">
    <property type="entry name" value="ArgJ"/>
    <property type="match status" value="1"/>
</dbReference>
<feature type="chain" id="PRO_5023217765" description="Arginine biosynthesis bifunctional protein ArgJ alpha chain" evidence="8">
    <location>
        <begin position="1"/>
        <end position="178"/>
    </location>
</feature>
<evidence type="ECO:0000256" key="6">
    <source>
        <dbReference type="ARBA" id="ARBA00022813"/>
    </source>
</evidence>
<comment type="similarity">
    <text evidence="2 8">Belongs to the ArgJ family.</text>
</comment>
<feature type="binding site" evidence="8">
    <location>
        <position position="168"/>
    </location>
    <ligand>
        <name>substrate</name>
    </ligand>
</feature>
<dbReference type="EMBL" id="FPKS01000008">
    <property type="protein sequence ID" value="SFZ75271.1"/>
    <property type="molecule type" value="Genomic_DNA"/>
</dbReference>
<dbReference type="EC" id="2.3.1.1" evidence="8"/>